<evidence type="ECO:0000256" key="2">
    <source>
        <dbReference type="ARBA" id="ARBA00022723"/>
    </source>
</evidence>
<dbReference type="InterPro" id="IPR050251">
    <property type="entry name" value="HpcH-HpaI_aldolase"/>
</dbReference>
<comment type="similarity">
    <text evidence="1">Belongs to the HpcH/HpaI aldolase family.</text>
</comment>
<keyword evidence="3 5" id="KW-0456">Lyase</keyword>
<dbReference type="InterPro" id="IPR040442">
    <property type="entry name" value="Pyrv_kinase-like_dom_sf"/>
</dbReference>
<keyword evidence="6" id="KW-1185">Reference proteome</keyword>
<organism evidence="5 6">
    <name type="scientific">Kineococcus aurantiacus</name>
    <dbReference type="NCBI Taxonomy" id="37633"/>
    <lineage>
        <taxon>Bacteria</taxon>
        <taxon>Bacillati</taxon>
        <taxon>Actinomycetota</taxon>
        <taxon>Actinomycetes</taxon>
        <taxon>Kineosporiales</taxon>
        <taxon>Kineosporiaceae</taxon>
        <taxon>Kineococcus</taxon>
    </lineage>
</organism>
<feature type="domain" description="HpcH/HpaI aldolase/citrate lyase" evidence="4">
    <location>
        <begin position="25"/>
        <end position="220"/>
    </location>
</feature>
<dbReference type="Proteomes" id="UP000521922">
    <property type="component" value="Unassembled WGS sequence"/>
</dbReference>
<keyword evidence="2" id="KW-0479">Metal-binding</keyword>
<dbReference type="Pfam" id="PF03328">
    <property type="entry name" value="HpcH_HpaI"/>
    <property type="match status" value="1"/>
</dbReference>
<evidence type="ECO:0000313" key="5">
    <source>
        <dbReference type="EMBL" id="NYD22901.1"/>
    </source>
</evidence>
<name>A0A7Y9DLQ5_9ACTN</name>
<dbReference type="SUPFAM" id="SSF51621">
    <property type="entry name" value="Phosphoenolpyruvate/pyruvate domain"/>
    <property type="match status" value="1"/>
</dbReference>
<dbReference type="PANTHER" id="PTHR30502">
    <property type="entry name" value="2-KETO-3-DEOXY-L-RHAMNONATE ALDOLASE"/>
    <property type="match status" value="1"/>
</dbReference>
<evidence type="ECO:0000313" key="6">
    <source>
        <dbReference type="Proteomes" id="UP000521922"/>
    </source>
</evidence>
<dbReference type="GO" id="GO:0005737">
    <property type="term" value="C:cytoplasm"/>
    <property type="evidence" value="ECO:0007669"/>
    <property type="project" value="TreeGrafter"/>
</dbReference>
<comment type="caution">
    <text evidence="5">The sequence shown here is derived from an EMBL/GenBank/DDBJ whole genome shotgun (WGS) entry which is preliminary data.</text>
</comment>
<evidence type="ECO:0000259" key="4">
    <source>
        <dbReference type="Pfam" id="PF03328"/>
    </source>
</evidence>
<gene>
    <name evidence="5" type="ORF">BJ968_002441</name>
</gene>
<dbReference type="AlphaFoldDB" id="A0A7Y9DLQ5"/>
<dbReference type="Gene3D" id="3.20.20.60">
    <property type="entry name" value="Phosphoenolpyruvate-binding domains"/>
    <property type="match status" value="1"/>
</dbReference>
<protein>
    <submittedName>
        <fullName evidence="5">4-hydroxy-2-oxoheptanedioate aldolase</fullName>
        <ecNumber evidence="5">4.1.2.52</ecNumber>
    </submittedName>
</protein>
<evidence type="ECO:0000256" key="3">
    <source>
        <dbReference type="ARBA" id="ARBA00023239"/>
    </source>
</evidence>
<evidence type="ECO:0000256" key="1">
    <source>
        <dbReference type="ARBA" id="ARBA00005568"/>
    </source>
</evidence>
<reference evidence="5 6" key="1">
    <citation type="submission" date="2020-07" db="EMBL/GenBank/DDBJ databases">
        <title>Sequencing the genomes of 1000 actinobacteria strains.</title>
        <authorList>
            <person name="Klenk H.-P."/>
        </authorList>
    </citation>
    <scope>NUCLEOTIDE SEQUENCE [LARGE SCALE GENOMIC DNA]</scope>
    <source>
        <strain evidence="5 6">DSM 7487</strain>
    </source>
</reference>
<dbReference type="GO" id="GO:0016832">
    <property type="term" value="F:aldehyde-lyase activity"/>
    <property type="evidence" value="ECO:0007669"/>
    <property type="project" value="TreeGrafter"/>
</dbReference>
<accession>A0A7Y9DLQ5</accession>
<dbReference type="InterPro" id="IPR005000">
    <property type="entry name" value="Aldolase/citrate-lyase_domain"/>
</dbReference>
<proteinExistence type="inferred from homology"/>
<dbReference type="RefSeq" id="WP_179752220.1">
    <property type="nucleotide sequence ID" value="NZ_BAAAGN010000001.1"/>
</dbReference>
<dbReference type="InterPro" id="IPR015813">
    <property type="entry name" value="Pyrv/PenolPyrv_kinase-like_dom"/>
</dbReference>
<dbReference type="EC" id="4.1.2.52" evidence="5"/>
<sequence length="248" mass="25526">MADSLRERAGAGERLVGVLLRMPAEELVEMAAVAGFDFVLVDCEHGAGDVLALRQHVAFAAVHGVPVVVRVGSGDPGMVLRVLDQGAEGILVPHVDDAAQAAEVVASAHYPPLGQRGFATYSRAGRFGTLDPGTHRENQLRRTLVLGMVESPAGVAAVDEILRTPGMDGVMVGPADLAAASGPDDPSPQESTARVNAAVAAGGKLRMDIVGNAPAASAAFADGANLVVYNLAHALMAHLAELRLAKPR</sequence>
<dbReference type="PANTHER" id="PTHR30502:SF0">
    <property type="entry name" value="PHOSPHOENOLPYRUVATE CARBOXYLASE FAMILY PROTEIN"/>
    <property type="match status" value="1"/>
</dbReference>
<dbReference type="EMBL" id="JACCBB010000001">
    <property type="protein sequence ID" value="NYD22901.1"/>
    <property type="molecule type" value="Genomic_DNA"/>
</dbReference>
<dbReference type="GO" id="GO:0046872">
    <property type="term" value="F:metal ion binding"/>
    <property type="evidence" value="ECO:0007669"/>
    <property type="project" value="UniProtKB-KW"/>
</dbReference>